<keyword evidence="2" id="KW-0732">Signal</keyword>
<dbReference type="PANTHER" id="PTHR31778">
    <property type="entry name" value="BUD SITE SELECTION PROTEIN RAX2"/>
    <property type="match status" value="1"/>
</dbReference>
<proteinExistence type="predicted"/>
<dbReference type="Pfam" id="PF05345">
    <property type="entry name" value="He_PIG"/>
    <property type="match status" value="5"/>
</dbReference>
<dbReference type="Gene3D" id="2.60.40.10">
    <property type="entry name" value="Immunoglobulins"/>
    <property type="match status" value="5"/>
</dbReference>
<dbReference type="Gene3D" id="2.80.10.50">
    <property type="match status" value="1"/>
</dbReference>
<dbReference type="GO" id="GO:1902929">
    <property type="term" value="C:plasma membrane of growing cell tip"/>
    <property type="evidence" value="ECO:0007669"/>
    <property type="project" value="TreeGrafter"/>
</dbReference>
<dbReference type="InterPro" id="IPR015919">
    <property type="entry name" value="Cadherin-like_sf"/>
</dbReference>
<evidence type="ECO:0000256" key="1">
    <source>
        <dbReference type="SAM" id="MobiDB-lite"/>
    </source>
</evidence>
<feature type="signal peptide" evidence="2">
    <location>
        <begin position="1"/>
        <end position="45"/>
    </location>
</feature>
<dbReference type="Pfam" id="PF13860">
    <property type="entry name" value="FlgD_ig"/>
    <property type="match status" value="1"/>
</dbReference>
<feature type="region of interest" description="Disordered" evidence="1">
    <location>
        <begin position="1796"/>
        <end position="1815"/>
    </location>
</feature>
<protein>
    <recommendedName>
        <fullName evidence="3">FlgD/Vpr Ig-like domain-containing protein</fullName>
    </recommendedName>
</protein>
<organism evidence="4">
    <name type="scientific">Eiseniibacteriota bacterium</name>
    <dbReference type="NCBI Taxonomy" id="2212470"/>
    <lineage>
        <taxon>Bacteria</taxon>
        <taxon>Candidatus Eiseniibacteriota</taxon>
    </lineage>
</organism>
<reference evidence="4" key="1">
    <citation type="journal article" date="2020" name="mSystems">
        <title>Genome- and Community-Level Interaction Insights into Carbon Utilization and Element Cycling Functions of Hydrothermarchaeota in Hydrothermal Sediment.</title>
        <authorList>
            <person name="Zhou Z."/>
            <person name="Liu Y."/>
            <person name="Xu W."/>
            <person name="Pan J."/>
            <person name="Luo Z.H."/>
            <person name="Li M."/>
        </authorList>
    </citation>
    <scope>NUCLEOTIDE SEQUENCE [LARGE SCALE GENOMIC DNA]</scope>
    <source>
        <strain evidence="4">SpSt-381</strain>
    </source>
</reference>
<dbReference type="GO" id="GO:0005509">
    <property type="term" value="F:calcium ion binding"/>
    <property type="evidence" value="ECO:0007669"/>
    <property type="project" value="InterPro"/>
</dbReference>
<dbReference type="EMBL" id="DSQF01000005">
    <property type="protein sequence ID" value="HGZ42494.1"/>
    <property type="molecule type" value="Genomic_DNA"/>
</dbReference>
<dbReference type="InterPro" id="IPR013783">
    <property type="entry name" value="Ig-like_fold"/>
</dbReference>
<feature type="chain" id="PRO_5032970890" description="FlgD/Vpr Ig-like domain-containing protein" evidence="2">
    <location>
        <begin position="46"/>
        <end position="1905"/>
    </location>
</feature>
<feature type="compositionally biased region" description="Pro residues" evidence="1">
    <location>
        <begin position="1802"/>
        <end position="1812"/>
    </location>
</feature>
<feature type="domain" description="FlgD/Vpr Ig-like" evidence="3">
    <location>
        <begin position="1832"/>
        <end position="1893"/>
    </location>
</feature>
<dbReference type="SUPFAM" id="SSF49313">
    <property type="entry name" value="Cadherin-like"/>
    <property type="match status" value="3"/>
</dbReference>
<dbReference type="InterPro" id="IPR025965">
    <property type="entry name" value="FlgD/Vpr_Ig-like"/>
</dbReference>
<dbReference type="SUPFAM" id="SSF63825">
    <property type="entry name" value="YWTD domain"/>
    <property type="match status" value="1"/>
</dbReference>
<comment type="caution">
    <text evidence="4">The sequence shown here is derived from an EMBL/GenBank/DDBJ whole genome shotgun (WGS) entry which is preliminary data.</text>
</comment>
<feature type="region of interest" description="Disordered" evidence="1">
    <location>
        <begin position="1"/>
        <end position="21"/>
    </location>
</feature>
<name>A0A832HZT5_UNCEI</name>
<dbReference type="Gene3D" id="2.60.40.4070">
    <property type="match status" value="1"/>
</dbReference>
<evidence type="ECO:0000313" key="4">
    <source>
        <dbReference type="EMBL" id="HGZ42494.1"/>
    </source>
</evidence>
<accession>A0A832HZT5</accession>
<sequence>MPASPEPIVPENRRSAPRASTHARRAAAVALALAAAAAGGSPAVAQTVRDDLFMANGTVQALALSGDTLYVGGSFTAVGPATGSGVPLDAATGLAVPGFPRIVGQVSAVAPDGAGGWYVGGAFTSVGGVPRANLAHVRADHSVGPWDPGASGPVLALLASGDTVYVGGTFSSLGGETRNNIGAVNAGRGRALAWSPSANGTVRALAAGPGAIYAAGSFTVIGGQARDRIAALDPASGLATAWNPGANSTVRAVVAGPGVVWIGGDFASAGGQPRARLAALDASSGLATAWNPGASAPVLALAAGDGVVYAGGSFTTVAGQARNRIAALDAASGLATAWNPGANAQVAALAVNGGTVYAGGEFTAIGGAERSRIAALDAASGLAAAWDPSAYAGVSALAVQGGVVWAGGAFNGMGGTRRANLAALDAASGVALAWDPGADQPVQALLVDDGVVYAGGSFTHAGSAPRNHLAALDRASGLATAWNPNPDGPVAALALLPGRLLAGGLFGHAGGAPRANLAALDLVTGAATAWNPGADGQVFALAAAGGVVVAGGSFTQAGGAPRANVAALDAATGAATPWNPGANGTVRALVASCGTVYAAGFFTVIGGQPRASLAALDAATGLATPWNPGANGPVLALALDQGTAYVGGVMNVVAGQVRNRIAALRVADGAATPWDPNANGVVRALAVGGGRAFAGGSFTGMGTLAPANLAGMDADASNACTPIAVTPGALAPATAGEPYAASLAAAGGSAPYCWAVTAGALPPGLALDRASGALSGTPLAAGSFSFTVSATDVSACAGEAAFELAVGCAPRAVLPAALADGVAGFAYADTLTASAGAPPFAWAVTAGALPAGLALDAATGVIAGTPLAGGNAAFSVSVTDAYGCAATADRTLTVFATPPISTVTPATGGACLSATRTCVTVPFVFTRSDSAPVRVVSVTFRADPARLALCTPGDPGASIRQGPWLDAFGNTLQQIVAHGDGSFTVDQAILGLPCGATGGGVLFTVDLAAAGPDGPAAVTVTDVRVRDCDNAPVGAVAGPAGSVEVHLAPMALAPDTLADAAVGVPYEAAITASPGLAPLAFAITAGAPPPGLALAPGGALAGTATAFGSFAFTVTATDAGGCTGSRAYALDVVCPPIAALPAALPSVVAGVPYAQALAASAGVPPFTFALASGALPPGLALSPDGTLSGASTALGSHAFSVAVTDGAACAGETPYTLHVVCPPLTVLPPSLPDAVLDEPYALALSASAGTAPFTWSVTAGALPGGLALDPATGEISGVPLAAGNAWFTVSVTDASGCGVAEDRTLSVLPATPVSSIGAAVGERCISTAHPCAEVPFIYSRADSAPVRVVSVTFRLEPGRLALCTPADPGASITQGPWLDGFATFQQVVDHGGGLYTVDQAILGEPCGATGGGVLFTVRVAAAGPDGDGDLAVTSVRVRDCGNAPVGAIPGPAAALPIDRAGPPPVTDLAAAQVLSGNGAAGTTGIALAWTPPAEGEVDVYRAPFGAYPEYDDGPASVPDPALAPGAPWTLAAAAATPPFVDAGAPRGFWHHVAIVRDACGNRSAPSAATAGALNYHLGDVTDGATPGAGDNRVGPEDVSLLGRHYGILGATLAARGVAYLDVGPTTDLAPTSRPVTDNALDFEDLMVFVANYRAVSAPQAAAAPAAAAPGAAAASPGAPAAPADEVSVEAPARVAAGETFEARLRVRASGRAHGLSAALAWDPAVAEPLGHRSGGFVEAQGGVVLAPRPGVVDAALLGARGAGLAGEGELAAVRFRARAAGAPGLGIARLLARDRDNRPLEPGAPSPPPPAAPVGDALLAPRPNPARGGATLVFTLAAPGDADLALFAVDGRRVRTLWTGARAAGVHAFAWDGADDRGAPLAPGIYHARLSAAGRIHVRRLVLLR</sequence>
<dbReference type="PANTHER" id="PTHR31778:SF2">
    <property type="entry name" value="BUD SITE SELECTION PROTEIN RAX2"/>
    <property type="match status" value="1"/>
</dbReference>
<evidence type="ECO:0000256" key="2">
    <source>
        <dbReference type="SAM" id="SignalP"/>
    </source>
</evidence>
<gene>
    <name evidence="4" type="ORF">ENR23_03530</name>
</gene>
<evidence type="ECO:0000259" key="3">
    <source>
        <dbReference type="Pfam" id="PF13860"/>
    </source>
</evidence>